<dbReference type="InterPro" id="IPR001547">
    <property type="entry name" value="Glyco_hydro_5"/>
</dbReference>
<dbReference type="GO" id="GO:0005576">
    <property type="term" value="C:extracellular region"/>
    <property type="evidence" value="ECO:0007669"/>
    <property type="project" value="TreeGrafter"/>
</dbReference>
<dbReference type="GO" id="GO:0008422">
    <property type="term" value="F:beta-glucosidase activity"/>
    <property type="evidence" value="ECO:0007669"/>
    <property type="project" value="TreeGrafter"/>
</dbReference>
<evidence type="ECO:0000256" key="5">
    <source>
        <dbReference type="ARBA" id="ARBA00023295"/>
    </source>
</evidence>
<dbReference type="GO" id="GO:0030245">
    <property type="term" value="P:cellulose catabolic process"/>
    <property type="evidence" value="ECO:0007669"/>
    <property type="project" value="UniProtKB-KW"/>
</dbReference>
<name>A0A928YS93_9GAMM</name>
<keyword evidence="11" id="KW-1185">Reference proteome</keyword>
<dbReference type="SUPFAM" id="SSF51445">
    <property type="entry name" value="(Trans)glycosidases"/>
    <property type="match status" value="1"/>
</dbReference>
<keyword evidence="8" id="KW-0732">Signal</keyword>
<dbReference type="RefSeq" id="WP_193907039.1">
    <property type="nucleotide sequence ID" value="NZ_PRDL01000001.1"/>
</dbReference>
<dbReference type="EMBL" id="PRDL01000001">
    <property type="protein sequence ID" value="MBE8716171.1"/>
    <property type="molecule type" value="Genomic_DNA"/>
</dbReference>
<evidence type="ECO:0000256" key="1">
    <source>
        <dbReference type="ARBA" id="ARBA00005641"/>
    </source>
</evidence>
<evidence type="ECO:0000259" key="9">
    <source>
        <dbReference type="Pfam" id="PF00150"/>
    </source>
</evidence>
<dbReference type="Pfam" id="PF00150">
    <property type="entry name" value="Cellulase"/>
    <property type="match status" value="1"/>
</dbReference>
<dbReference type="GO" id="GO:0009986">
    <property type="term" value="C:cell surface"/>
    <property type="evidence" value="ECO:0007669"/>
    <property type="project" value="TreeGrafter"/>
</dbReference>
<dbReference type="InterPro" id="IPR017853">
    <property type="entry name" value="GH"/>
</dbReference>
<evidence type="ECO:0000256" key="7">
    <source>
        <dbReference type="RuleBase" id="RU361153"/>
    </source>
</evidence>
<evidence type="ECO:0000256" key="3">
    <source>
        <dbReference type="ARBA" id="ARBA00023001"/>
    </source>
</evidence>
<keyword evidence="6" id="KW-0624">Polysaccharide degradation</keyword>
<evidence type="ECO:0000256" key="2">
    <source>
        <dbReference type="ARBA" id="ARBA00022801"/>
    </source>
</evidence>
<evidence type="ECO:0000256" key="8">
    <source>
        <dbReference type="SAM" id="SignalP"/>
    </source>
</evidence>
<keyword evidence="5 7" id="KW-0326">Glycosidase</keyword>
<dbReference type="PANTHER" id="PTHR31297">
    <property type="entry name" value="GLUCAN ENDO-1,6-BETA-GLUCOSIDASE B"/>
    <property type="match status" value="1"/>
</dbReference>
<feature type="signal peptide" evidence="8">
    <location>
        <begin position="1"/>
        <end position="25"/>
    </location>
</feature>
<reference evidence="10" key="1">
    <citation type="submission" date="2018-07" db="EMBL/GenBank/DDBJ databases">
        <title>Genome assembly of strain Ka43.</title>
        <authorList>
            <person name="Kukolya J."/>
            <person name="Nagy I."/>
            <person name="Horvath B."/>
            <person name="Toth A."/>
        </authorList>
    </citation>
    <scope>NUCLEOTIDE SEQUENCE</scope>
    <source>
        <strain evidence="10">KB43</strain>
    </source>
</reference>
<gene>
    <name evidence="10" type="ORF">C4F51_03110</name>
</gene>
<protein>
    <submittedName>
        <fullName evidence="10">Glycoside hydrolase family 5 protein</fullName>
    </submittedName>
</protein>
<sequence>MTLISRPWQWLITALLLLGSLQASAQAEDPVTSNRAEYQQIGRFDASQLNHKQSFISVKGNRFVDEQGKTFTFRGVSVADPDKLVKEGQWKQSLFQELKDWGVNTIRLPIHPRAWRERGSDAYLKLIDEAVIWANALDIYLIIDWHSIGFLASGNYQHPMYYTDIQETFRFWHDIAWRYQNVPTTAVYELFNEPTTLQDPWGDKEWAEWKALNEQMIDIIYAIDKKVIPLVAGFNWAYDLTPLLKAPVDRKGIAYASHPYPQKAKPDVADDKNFYALWDDVWGFASKQYPLILTELGWVQPDGYGAHVPVKDDGSYGPRIINYINQHGLSWTAWVFDPQWSPTMINDWNFTPSEQGAFFKKVMQEAASKEKR</sequence>
<dbReference type="Gene3D" id="3.20.20.80">
    <property type="entry name" value="Glycosidases"/>
    <property type="match status" value="1"/>
</dbReference>
<keyword evidence="2 7" id="KW-0378">Hydrolase</keyword>
<evidence type="ECO:0000313" key="11">
    <source>
        <dbReference type="Proteomes" id="UP000652567"/>
    </source>
</evidence>
<evidence type="ECO:0000256" key="6">
    <source>
        <dbReference type="ARBA" id="ARBA00023326"/>
    </source>
</evidence>
<dbReference type="Proteomes" id="UP000652567">
    <property type="component" value="Unassembled WGS sequence"/>
</dbReference>
<evidence type="ECO:0000313" key="10">
    <source>
        <dbReference type="EMBL" id="MBE8716171.1"/>
    </source>
</evidence>
<accession>A0A928YS93</accession>
<dbReference type="PANTHER" id="PTHR31297:SF41">
    <property type="entry name" value="ENDOGLUCANASE, PUTATIVE (AFU_ORTHOLOGUE AFUA_5G01830)-RELATED"/>
    <property type="match status" value="1"/>
</dbReference>
<feature type="domain" description="Glycoside hydrolase family 5" evidence="9">
    <location>
        <begin position="64"/>
        <end position="337"/>
    </location>
</feature>
<evidence type="ECO:0000256" key="4">
    <source>
        <dbReference type="ARBA" id="ARBA00023277"/>
    </source>
</evidence>
<organism evidence="10 11">
    <name type="scientific">Cellvibrio polysaccharolyticus</name>
    <dbReference type="NCBI Taxonomy" id="2082724"/>
    <lineage>
        <taxon>Bacteria</taxon>
        <taxon>Pseudomonadati</taxon>
        <taxon>Pseudomonadota</taxon>
        <taxon>Gammaproteobacteria</taxon>
        <taxon>Cellvibrionales</taxon>
        <taxon>Cellvibrionaceae</taxon>
        <taxon>Cellvibrio</taxon>
    </lineage>
</organism>
<comment type="similarity">
    <text evidence="1 7">Belongs to the glycosyl hydrolase 5 (cellulase A) family.</text>
</comment>
<keyword evidence="3" id="KW-0136">Cellulose degradation</keyword>
<dbReference type="AlphaFoldDB" id="A0A928YS93"/>
<proteinExistence type="inferred from homology"/>
<feature type="chain" id="PRO_5036973710" evidence="8">
    <location>
        <begin position="26"/>
        <end position="372"/>
    </location>
</feature>
<keyword evidence="4" id="KW-0119">Carbohydrate metabolism</keyword>
<comment type="caution">
    <text evidence="10">The sequence shown here is derived from an EMBL/GenBank/DDBJ whole genome shotgun (WGS) entry which is preliminary data.</text>
</comment>
<dbReference type="InterPro" id="IPR050386">
    <property type="entry name" value="Glycosyl_hydrolase_5"/>
</dbReference>